<dbReference type="SUPFAM" id="SSF51261">
    <property type="entry name" value="Duplicated hybrid motif"/>
    <property type="match status" value="1"/>
</dbReference>
<reference evidence="4 5" key="1">
    <citation type="submission" date="2017-09" db="EMBL/GenBank/DDBJ databases">
        <title>Depth-based differentiation of microbial function through sediment-hosted aquifers and enrichment of novel symbionts in the deep terrestrial subsurface.</title>
        <authorList>
            <person name="Probst A.J."/>
            <person name="Ladd B."/>
            <person name="Jarett J.K."/>
            <person name="Geller-Mcgrath D.E."/>
            <person name="Sieber C.M."/>
            <person name="Emerson J.B."/>
            <person name="Anantharaman K."/>
            <person name="Thomas B.C."/>
            <person name="Malmstrom R."/>
            <person name="Stieglmeier M."/>
            <person name="Klingl A."/>
            <person name="Woyke T."/>
            <person name="Ryan C.M."/>
            <person name="Banfield J.F."/>
        </authorList>
    </citation>
    <scope>NUCLEOTIDE SEQUENCE [LARGE SCALE GENOMIC DNA]</scope>
    <source>
        <strain evidence="4">CG23_combo_of_CG06-09_8_20_14_all_34_8</strain>
    </source>
</reference>
<dbReference type="EMBL" id="PCSR01000025">
    <property type="protein sequence ID" value="PIP53413.1"/>
    <property type="molecule type" value="Genomic_DNA"/>
</dbReference>
<dbReference type="InterPro" id="IPR016047">
    <property type="entry name" value="M23ase_b-sheet_dom"/>
</dbReference>
<dbReference type="AlphaFoldDB" id="A0A2H0B6T7"/>
<dbReference type="PANTHER" id="PTHR21666:SF270">
    <property type="entry name" value="MUREIN HYDROLASE ACTIVATOR ENVC"/>
    <property type="match status" value="1"/>
</dbReference>
<proteinExistence type="predicted"/>
<dbReference type="InterPro" id="IPR011055">
    <property type="entry name" value="Dup_hybrid_motif"/>
</dbReference>
<dbReference type="GO" id="GO:0004222">
    <property type="term" value="F:metalloendopeptidase activity"/>
    <property type="evidence" value="ECO:0007669"/>
    <property type="project" value="TreeGrafter"/>
</dbReference>
<gene>
    <name evidence="4" type="ORF">COX08_01115</name>
</gene>
<protein>
    <recommendedName>
        <fullName evidence="3">M23ase beta-sheet core domain-containing protein</fullName>
    </recommendedName>
</protein>
<name>A0A2H0B6T7_9BACT</name>
<accession>A0A2H0B6T7</accession>
<evidence type="ECO:0000259" key="3">
    <source>
        <dbReference type="Pfam" id="PF01551"/>
    </source>
</evidence>
<dbReference type="InterPro" id="IPR050570">
    <property type="entry name" value="Cell_wall_metabolism_enzyme"/>
</dbReference>
<evidence type="ECO:0000256" key="2">
    <source>
        <dbReference type="SAM" id="Phobius"/>
    </source>
</evidence>
<feature type="domain" description="M23ase beta-sheet core" evidence="3">
    <location>
        <begin position="631"/>
        <end position="720"/>
    </location>
</feature>
<feature type="region of interest" description="Disordered" evidence="1">
    <location>
        <begin position="325"/>
        <end position="370"/>
    </location>
</feature>
<feature type="transmembrane region" description="Helical" evidence="2">
    <location>
        <begin position="463"/>
        <end position="483"/>
    </location>
</feature>
<feature type="compositionally biased region" description="Low complexity" evidence="1">
    <location>
        <begin position="337"/>
        <end position="350"/>
    </location>
</feature>
<organism evidence="4 5">
    <name type="scientific">Candidatus Beckwithbacteria bacterium CG23_combo_of_CG06-09_8_20_14_all_34_8</name>
    <dbReference type="NCBI Taxonomy" id="1974497"/>
    <lineage>
        <taxon>Bacteria</taxon>
        <taxon>Candidatus Beckwithiibacteriota</taxon>
    </lineage>
</organism>
<dbReference type="PANTHER" id="PTHR21666">
    <property type="entry name" value="PEPTIDASE-RELATED"/>
    <property type="match status" value="1"/>
</dbReference>
<dbReference type="Proteomes" id="UP000229459">
    <property type="component" value="Unassembled WGS sequence"/>
</dbReference>
<evidence type="ECO:0000256" key="1">
    <source>
        <dbReference type="SAM" id="MobiDB-lite"/>
    </source>
</evidence>
<evidence type="ECO:0000313" key="5">
    <source>
        <dbReference type="Proteomes" id="UP000229459"/>
    </source>
</evidence>
<keyword evidence="2" id="KW-0472">Membrane</keyword>
<dbReference type="Gene3D" id="2.70.70.10">
    <property type="entry name" value="Glucose Permease (Domain IIA)"/>
    <property type="match status" value="1"/>
</dbReference>
<keyword evidence="2" id="KW-0812">Transmembrane</keyword>
<dbReference type="CDD" id="cd12797">
    <property type="entry name" value="M23_peptidase"/>
    <property type="match status" value="1"/>
</dbReference>
<comment type="caution">
    <text evidence="4">The sequence shown here is derived from an EMBL/GenBank/DDBJ whole genome shotgun (WGS) entry which is preliminary data.</text>
</comment>
<evidence type="ECO:0000313" key="4">
    <source>
        <dbReference type="EMBL" id="PIP53413.1"/>
    </source>
</evidence>
<feature type="transmembrane region" description="Helical" evidence="2">
    <location>
        <begin position="490"/>
        <end position="509"/>
    </location>
</feature>
<sequence>LIQVAQTLSPVPLTSEQASNLLAVAVENVKSGQAPTATAQEVSTSQIREIVNPTAPVLEALSPAVATAANQMVKAQQTAQQVTDFTSAEASTSQHEIAKFYKDYGVNDLEANAHVAKVKELVNQGYTVQDAVLKAGGKDFEQRIQDSFNTHEELAEYVQRVEKLKPYVKTPDVDIYIGDKKLVIDRFRFKGSNETISFDKALESINQVRLATGQGIITHKQLKLALIHQDTYQQLIANNPHLAGTIEKIAADSAQIREFLKTNKDILQIKDGKLLSQLVHDDNLIRLNPEKGFNIFTSRVSGTIHKFNREAHSIIDELKTRITGKGVPTPAADNVQRSKSPTSPQQQSLLSEKHDVHQPSTEMNSHLSDNYGNEVQLTGFRRIFRPFQRLFQRARAAFFRTLGNWSQMGGIRGFVGKGISWGLGKLGVKGVANNFVKGAASKVAKKVASKLAGKAAEKGLTKLVGLLGPWGKVASVIIGVVGLNNIKKILGALAGLTAAVALAPLLWAANIASKAAAAASKAVTAVKGAFQGVVSGSSAVGGLSPVIANAPIIAVGATAVAGIFTMQQLTAVFMLPPYGTSSAFFENQGDFTSYSCPAENIPSSFPTGSPVEGSGWPITAGLNVNTGASQHHNAIDIAPPTGTRVVATVTGYVLYAGWNNQGYGNLVILRSDDNAFTVYYAHLANVFVQVNDRVTKNQTVIGKTNSTGNSTGPHLHYELRSPLYGNISIACGLGMSPTQVEKLNSGCLSDCGTMP</sequence>
<feature type="compositionally biased region" description="Polar residues" evidence="1">
    <location>
        <begin position="358"/>
        <end position="370"/>
    </location>
</feature>
<keyword evidence="2" id="KW-1133">Transmembrane helix</keyword>
<feature type="non-terminal residue" evidence="4">
    <location>
        <position position="1"/>
    </location>
</feature>
<dbReference type="Pfam" id="PF01551">
    <property type="entry name" value="Peptidase_M23"/>
    <property type="match status" value="1"/>
</dbReference>